<name>A0ABP7DH51_9ACTN</name>
<evidence type="ECO:0000313" key="3">
    <source>
        <dbReference type="Proteomes" id="UP001500902"/>
    </source>
</evidence>
<evidence type="ECO:0000256" key="1">
    <source>
        <dbReference type="SAM" id="MobiDB-lite"/>
    </source>
</evidence>
<dbReference type="RefSeq" id="WP_344891372.1">
    <property type="nucleotide sequence ID" value="NZ_BAAAZP010000179.1"/>
</dbReference>
<dbReference type="Proteomes" id="UP001500902">
    <property type="component" value="Unassembled WGS sequence"/>
</dbReference>
<protein>
    <submittedName>
        <fullName evidence="2">Uncharacterized protein</fullName>
    </submittedName>
</protein>
<dbReference type="EMBL" id="BAAAZP010000179">
    <property type="protein sequence ID" value="GAA3704304.1"/>
    <property type="molecule type" value="Genomic_DNA"/>
</dbReference>
<accession>A0ABP7DH51</accession>
<comment type="caution">
    <text evidence="2">The sequence shown here is derived from an EMBL/GenBank/DDBJ whole genome shotgun (WGS) entry which is preliminary data.</text>
</comment>
<gene>
    <name evidence="2" type="ORF">GCM10022224_082350</name>
</gene>
<keyword evidence="3" id="KW-1185">Reference proteome</keyword>
<organism evidence="2 3">
    <name type="scientific">Nonomuraea antimicrobica</name>
    <dbReference type="NCBI Taxonomy" id="561173"/>
    <lineage>
        <taxon>Bacteria</taxon>
        <taxon>Bacillati</taxon>
        <taxon>Actinomycetota</taxon>
        <taxon>Actinomycetes</taxon>
        <taxon>Streptosporangiales</taxon>
        <taxon>Streptosporangiaceae</taxon>
        <taxon>Nonomuraea</taxon>
    </lineage>
</organism>
<proteinExistence type="predicted"/>
<sequence>MAEHQQLNGFGQISADQYRQQAEQAPHQPVDKRQQHFTMVAAAFLIMQQNLSSQHDTVFPSGTGALR</sequence>
<evidence type="ECO:0000313" key="2">
    <source>
        <dbReference type="EMBL" id="GAA3704304.1"/>
    </source>
</evidence>
<feature type="compositionally biased region" description="Polar residues" evidence="1">
    <location>
        <begin position="1"/>
        <end position="23"/>
    </location>
</feature>
<reference evidence="3" key="1">
    <citation type="journal article" date="2019" name="Int. J. Syst. Evol. Microbiol.">
        <title>The Global Catalogue of Microorganisms (GCM) 10K type strain sequencing project: providing services to taxonomists for standard genome sequencing and annotation.</title>
        <authorList>
            <consortium name="The Broad Institute Genomics Platform"/>
            <consortium name="The Broad Institute Genome Sequencing Center for Infectious Disease"/>
            <person name="Wu L."/>
            <person name="Ma J."/>
        </authorList>
    </citation>
    <scope>NUCLEOTIDE SEQUENCE [LARGE SCALE GENOMIC DNA]</scope>
    <source>
        <strain evidence="3">JCM 16904</strain>
    </source>
</reference>
<feature type="region of interest" description="Disordered" evidence="1">
    <location>
        <begin position="1"/>
        <end position="34"/>
    </location>
</feature>